<dbReference type="InterPro" id="IPR012944">
    <property type="entry name" value="SusD_RagB_dom"/>
</dbReference>
<feature type="domain" description="SusD-like N-terminal" evidence="8">
    <location>
        <begin position="111"/>
        <end position="238"/>
    </location>
</feature>
<evidence type="ECO:0000259" key="7">
    <source>
        <dbReference type="Pfam" id="PF07980"/>
    </source>
</evidence>
<sequence>MRKKNLHTLFFGTAAAMMLFAACTKKGDGFLDKTDTGTINEEKTFADSALTMQFLNGIYRNLSYTYFLDNGLFGGGLWSFSDATDDSEIRWGGAVAQTAQAYNSSTFSGVAEFARMRNDHWNTPYTNIRRVNIFLGNVDKGPLSEARKQLAKAEARFLRAYYYFHLVRTHGGVPLIGDKLYTLTDDFTQPRASFEECVAYVVKEMEEAAAVLPTEQLGGEYGRPTKGAALAVKAKMLLLAASPLFNGGNLGQTAEQKKVLGYESASNDRWKLAADAFKAVMNLNMYELIEDNVTRPGNGFYSTFIQRKNKEHVFQIMQGNNRFMENMLLPSTRGGQTYSFPTQQLVDAFPMANGKRIADASSGYNAARPYEGRDPRFYLSILYNGAPWLLSTNNRKDPVWLYLLAPQDGLNTNSNSTRTGYLWRKMMDENAGGSYGVTPTRCLTPIRYAEILLDYAEALNEHSGPVADVYTAVEAIRRRAGLNPYQLPAGLTKETMRDAIRNERRVELAFEEGHRFFDLLRWKTFDQAGAGDMFGMRITKNGDNFTYERFAFEKRTFSSPQMYFMPVPQSEINKMPELVQNPGW</sequence>
<evidence type="ECO:0000256" key="1">
    <source>
        <dbReference type="ARBA" id="ARBA00004442"/>
    </source>
</evidence>
<evidence type="ECO:0000313" key="10">
    <source>
        <dbReference type="Proteomes" id="UP000278351"/>
    </source>
</evidence>
<feature type="signal peptide" evidence="6">
    <location>
        <begin position="1"/>
        <end position="21"/>
    </location>
</feature>
<dbReference type="PROSITE" id="PS51257">
    <property type="entry name" value="PROKAR_LIPOPROTEIN"/>
    <property type="match status" value="1"/>
</dbReference>
<dbReference type="Pfam" id="PF07980">
    <property type="entry name" value="SusD_RagB"/>
    <property type="match status" value="1"/>
</dbReference>
<dbReference type="SUPFAM" id="SSF48452">
    <property type="entry name" value="TPR-like"/>
    <property type="match status" value="1"/>
</dbReference>
<evidence type="ECO:0000256" key="6">
    <source>
        <dbReference type="SAM" id="SignalP"/>
    </source>
</evidence>
<keyword evidence="5" id="KW-0998">Cell outer membrane</keyword>
<comment type="subcellular location">
    <subcellularLocation>
        <location evidence="1">Cell outer membrane</location>
    </subcellularLocation>
</comment>
<dbReference type="InterPro" id="IPR011990">
    <property type="entry name" value="TPR-like_helical_dom_sf"/>
</dbReference>
<dbReference type="InterPro" id="IPR033985">
    <property type="entry name" value="SusD-like_N"/>
</dbReference>
<organism evidence="9 10">
    <name type="scientific">Chitinophaga lutea</name>
    <dbReference type="NCBI Taxonomy" id="2488634"/>
    <lineage>
        <taxon>Bacteria</taxon>
        <taxon>Pseudomonadati</taxon>
        <taxon>Bacteroidota</taxon>
        <taxon>Chitinophagia</taxon>
        <taxon>Chitinophagales</taxon>
        <taxon>Chitinophagaceae</taxon>
        <taxon>Chitinophaga</taxon>
    </lineage>
</organism>
<accession>A0A3N4PUC0</accession>
<proteinExistence type="inferred from homology"/>
<evidence type="ECO:0000256" key="2">
    <source>
        <dbReference type="ARBA" id="ARBA00006275"/>
    </source>
</evidence>
<evidence type="ECO:0000256" key="3">
    <source>
        <dbReference type="ARBA" id="ARBA00022729"/>
    </source>
</evidence>
<dbReference type="Gene3D" id="1.25.40.390">
    <property type="match status" value="1"/>
</dbReference>
<evidence type="ECO:0000256" key="5">
    <source>
        <dbReference type="ARBA" id="ARBA00023237"/>
    </source>
</evidence>
<gene>
    <name evidence="9" type="ORF">EGT74_16460</name>
</gene>
<keyword evidence="3 6" id="KW-0732">Signal</keyword>
<dbReference type="CDD" id="cd08977">
    <property type="entry name" value="SusD"/>
    <property type="match status" value="1"/>
</dbReference>
<feature type="domain" description="RagB/SusD" evidence="7">
    <location>
        <begin position="333"/>
        <end position="584"/>
    </location>
</feature>
<evidence type="ECO:0000313" key="9">
    <source>
        <dbReference type="EMBL" id="RPE08631.1"/>
    </source>
</evidence>
<comment type="similarity">
    <text evidence="2">Belongs to the SusD family.</text>
</comment>
<dbReference type="OrthoDB" id="5694214at2"/>
<dbReference type="GO" id="GO:0009279">
    <property type="term" value="C:cell outer membrane"/>
    <property type="evidence" value="ECO:0007669"/>
    <property type="project" value="UniProtKB-SubCell"/>
</dbReference>
<evidence type="ECO:0000256" key="4">
    <source>
        <dbReference type="ARBA" id="ARBA00023136"/>
    </source>
</evidence>
<feature type="chain" id="PRO_5018033894" evidence="6">
    <location>
        <begin position="22"/>
        <end position="584"/>
    </location>
</feature>
<dbReference type="Pfam" id="PF14322">
    <property type="entry name" value="SusD-like_3"/>
    <property type="match status" value="1"/>
</dbReference>
<keyword evidence="4" id="KW-0472">Membrane</keyword>
<dbReference type="AlphaFoldDB" id="A0A3N4PUC0"/>
<evidence type="ECO:0000259" key="8">
    <source>
        <dbReference type="Pfam" id="PF14322"/>
    </source>
</evidence>
<comment type="caution">
    <text evidence="9">The sequence shown here is derived from an EMBL/GenBank/DDBJ whole genome shotgun (WGS) entry which is preliminary data.</text>
</comment>
<dbReference type="EMBL" id="RPDH01000002">
    <property type="protein sequence ID" value="RPE08631.1"/>
    <property type="molecule type" value="Genomic_DNA"/>
</dbReference>
<keyword evidence="10" id="KW-1185">Reference proteome</keyword>
<dbReference type="RefSeq" id="WP_123847630.1">
    <property type="nucleotide sequence ID" value="NZ_RPDH01000002.1"/>
</dbReference>
<name>A0A3N4PUC0_9BACT</name>
<reference evidence="9 10" key="1">
    <citation type="submission" date="2018-11" db="EMBL/GenBank/DDBJ databases">
        <title>Chitinophaga lutea sp.nov., isolate from arsenic contaminated soil.</title>
        <authorList>
            <person name="Zong Y."/>
        </authorList>
    </citation>
    <scope>NUCLEOTIDE SEQUENCE [LARGE SCALE GENOMIC DNA]</scope>
    <source>
        <strain evidence="9 10">ZY74</strain>
    </source>
</reference>
<dbReference type="Proteomes" id="UP000278351">
    <property type="component" value="Unassembled WGS sequence"/>
</dbReference>
<protein>
    <submittedName>
        <fullName evidence="9">RagB/SusD family nutrient uptake outer membrane protein</fullName>
    </submittedName>
</protein>